<feature type="non-terminal residue" evidence="3">
    <location>
        <position position="118"/>
    </location>
</feature>
<proteinExistence type="predicted"/>
<dbReference type="PROSITE" id="PS00028">
    <property type="entry name" value="ZINC_FINGER_C2H2_1"/>
    <property type="match status" value="2"/>
</dbReference>
<dbReference type="InterPro" id="IPR044288">
    <property type="entry name" value="ZNF598/HEL2"/>
</dbReference>
<reference evidence="3 4" key="1">
    <citation type="journal article" date="2021" name="Sci. Rep.">
        <title>Genome sequencing of the multicellular alga Astrephomene provides insights into convergent evolution of germ-soma differentiation.</title>
        <authorList>
            <person name="Yamashita S."/>
            <person name="Yamamoto K."/>
            <person name="Matsuzaki R."/>
            <person name="Suzuki S."/>
            <person name="Yamaguchi H."/>
            <person name="Hirooka S."/>
            <person name="Minakuchi Y."/>
            <person name="Miyagishima S."/>
            <person name="Kawachi M."/>
            <person name="Toyoda A."/>
            <person name="Nozaki H."/>
        </authorList>
    </citation>
    <scope>NUCLEOTIDE SEQUENCE [LARGE SCALE GENOMIC DNA]</scope>
    <source>
        <strain evidence="3 4">NIES-4017</strain>
    </source>
</reference>
<dbReference type="AlphaFoldDB" id="A0AAD3E4E1"/>
<evidence type="ECO:0000256" key="1">
    <source>
        <dbReference type="PROSITE-ProRule" id="PRU00042"/>
    </source>
</evidence>
<evidence type="ECO:0000313" key="3">
    <source>
        <dbReference type="EMBL" id="GFR53248.1"/>
    </source>
</evidence>
<dbReference type="PROSITE" id="PS50157">
    <property type="entry name" value="ZINC_FINGER_C2H2_2"/>
    <property type="match status" value="1"/>
</dbReference>
<dbReference type="PANTHER" id="PTHR22938:SF0">
    <property type="entry name" value="E3 UBIQUITIN-PROTEIN LIGASE ZNF598"/>
    <property type="match status" value="1"/>
</dbReference>
<accession>A0AAD3E4E1</accession>
<comment type="caution">
    <text evidence="3">The sequence shown here is derived from an EMBL/GenBank/DDBJ whole genome shotgun (WGS) entry which is preliminary data.</text>
</comment>
<feature type="domain" description="C2H2-type" evidence="2">
    <location>
        <begin position="75"/>
        <end position="103"/>
    </location>
</feature>
<sequence>ALDPAGLAAHQASEHPVCEYCELPFYGRDELYAHMTQRHFTCHVCSRLGRHHLYFPHARALQAHLCDSHHACEHPDCADCMIAFATREELNSHIRDRHSAYMPRWDQSRARPLLLDFI</sequence>
<dbReference type="GO" id="GO:0072344">
    <property type="term" value="P:rescue of stalled ribosome"/>
    <property type="evidence" value="ECO:0007669"/>
    <property type="project" value="InterPro"/>
</dbReference>
<keyword evidence="1" id="KW-0479">Metal-binding</keyword>
<dbReference type="InterPro" id="IPR013087">
    <property type="entry name" value="Znf_C2H2_type"/>
</dbReference>
<dbReference type="GO" id="GO:0043022">
    <property type="term" value="F:ribosome binding"/>
    <property type="evidence" value="ECO:0007669"/>
    <property type="project" value="TreeGrafter"/>
</dbReference>
<organism evidence="3 4">
    <name type="scientific">Astrephomene gubernaculifera</name>
    <dbReference type="NCBI Taxonomy" id="47775"/>
    <lineage>
        <taxon>Eukaryota</taxon>
        <taxon>Viridiplantae</taxon>
        <taxon>Chlorophyta</taxon>
        <taxon>core chlorophytes</taxon>
        <taxon>Chlorophyceae</taxon>
        <taxon>CS clade</taxon>
        <taxon>Chlamydomonadales</taxon>
        <taxon>Astrephomenaceae</taxon>
        <taxon>Astrephomene</taxon>
    </lineage>
</organism>
<keyword evidence="4" id="KW-1185">Reference proteome</keyword>
<keyword evidence="1" id="KW-0862">Zinc</keyword>
<dbReference type="GO" id="GO:0008270">
    <property type="term" value="F:zinc ion binding"/>
    <property type="evidence" value="ECO:0007669"/>
    <property type="project" value="UniProtKB-KW"/>
</dbReference>
<keyword evidence="1" id="KW-0863">Zinc-finger</keyword>
<evidence type="ECO:0000313" key="4">
    <source>
        <dbReference type="Proteomes" id="UP001054857"/>
    </source>
</evidence>
<dbReference type="Proteomes" id="UP001054857">
    <property type="component" value="Unassembled WGS sequence"/>
</dbReference>
<gene>
    <name evidence="3" type="ORF">Agub_g16024</name>
</gene>
<dbReference type="PANTHER" id="PTHR22938">
    <property type="entry name" value="ZINC FINGER PROTEIN 598"/>
    <property type="match status" value="1"/>
</dbReference>
<dbReference type="GO" id="GO:0016567">
    <property type="term" value="P:protein ubiquitination"/>
    <property type="evidence" value="ECO:0007669"/>
    <property type="project" value="TreeGrafter"/>
</dbReference>
<dbReference type="EMBL" id="BMAR01000117">
    <property type="protein sequence ID" value="GFR53248.1"/>
    <property type="molecule type" value="Genomic_DNA"/>
</dbReference>
<dbReference type="GO" id="GO:0061630">
    <property type="term" value="F:ubiquitin protein ligase activity"/>
    <property type="evidence" value="ECO:0007669"/>
    <property type="project" value="InterPro"/>
</dbReference>
<evidence type="ECO:0000259" key="2">
    <source>
        <dbReference type="PROSITE" id="PS50157"/>
    </source>
</evidence>
<protein>
    <recommendedName>
        <fullName evidence="2">C2H2-type domain-containing protein</fullName>
    </recommendedName>
</protein>
<name>A0AAD3E4E1_9CHLO</name>
<dbReference type="SMART" id="SM00355">
    <property type="entry name" value="ZnF_C2H2"/>
    <property type="match status" value="3"/>
</dbReference>
<feature type="non-terminal residue" evidence="3">
    <location>
        <position position="1"/>
    </location>
</feature>